<dbReference type="Pfam" id="PF08144">
    <property type="entry name" value="CPL"/>
    <property type="match status" value="1"/>
</dbReference>
<protein>
    <recommendedName>
        <fullName evidence="1">CPL domain-containing protein</fullName>
    </recommendedName>
</protein>
<dbReference type="EMBL" id="KB320945">
    <property type="protein sequence ID" value="ELW53698.1"/>
    <property type="molecule type" value="Genomic_DNA"/>
</dbReference>
<dbReference type="InterPro" id="IPR012959">
    <property type="entry name" value="CPL_dom"/>
</dbReference>
<evidence type="ECO:0000259" key="1">
    <source>
        <dbReference type="Pfam" id="PF08144"/>
    </source>
</evidence>
<name>L9JTJ9_TUPCH</name>
<proteinExistence type="predicted"/>
<feature type="domain" description="CPL" evidence="1">
    <location>
        <begin position="48"/>
        <end position="105"/>
    </location>
</feature>
<keyword evidence="3" id="KW-1185">Reference proteome</keyword>
<accession>L9JTJ9</accession>
<reference evidence="3" key="1">
    <citation type="submission" date="2012-07" db="EMBL/GenBank/DDBJ databases">
        <title>Genome of the Chinese tree shrew, a rising model animal genetically related to primates.</title>
        <authorList>
            <person name="Zhang G."/>
            <person name="Fan Y."/>
            <person name="Yao Y."/>
            <person name="Huang Z."/>
        </authorList>
    </citation>
    <scope>NUCLEOTIDE SEQUENCE [LARGE SCALE GENOMIC DNA]</scope>
</reference>
<evidence type="ECO:0000313" key="2">
    <source>
        <dbReference type="EMBL" id="ELW53698.1"/>
    </source>
</evidence>
<sequence>MPQHAEASAIVEYAYNDKAILEQRNMLTEELYKNVPALHVNRSLNSGQTLLGYLQGHAQDMVLHKPACVLVADILGSATGDIQPAMDAIASLAAAEPYPRGRMESFMLQNILQDI</sequence>
<dbReference type="STRING" id="246437.L9JTJ9"/>
<dbReference type="Proteomes" id="UP000011518">
    <property type="component" value="Unassembled WGS sequence"/>
</dbReference>
<evidence type="ECO:0000313" key="3">
    <source>
        <dbReference type="Proteomes" id="UP000011518"/>
    </source>
</evidence>
<gene>
    <name evidence="2" type="ORF">TREES_T100012143</name>
</gene>
<reference evidence="3" key="2">
    <citation type="journal article" date="2013" name="Nat. Commun.">
        <title>Genome of the Chinese tree shrew.</title>
        <authorList>
            <person name="Fan Y."/>
            <person name="Huang Z.Y."/>
            <person name="Cao C.C."/>
            <person name="Chen C.S."/>
            <person name="Chen Y.X."/>
            <person name="Fan D.D."/>
            <person name="He J."/>
            <person name="Hou H.L."/>
            <person name="Hu L."/>
            <person name="Hu X.T."/>
            <person name="Jiang X.T."/>
            <person name="Lai R."/>
            <person name="Lang Y.S."/>
            <person name="Liang B."/>
            <person name="Liao S.G."/>
            <person name="Mu D."/>
            <person name="Ma Y.Y."/>
            <person name="Niu Y.Y."/>
            <person name="Sun X.Q."/>
            <person name="Xia J.Q."/>
            <person name="Xiao J."/>
            <person name="Xiong Z.Q."/>
            <person name="Xu L."/>
            <person name="Yang L."/>
            <person name="Zhang Y."/>
            <person name="Zhao W."/>
            <person name="Zhao X.D."/>
            <person name="Zheng Y.T."/>
            <person name="Zhou J.M."/>
            <person name="Zhu Y.B."/>
            <person name="Zhang G.J."/>
            <person name="Wang J."/>
            <person name="Yao Y.G."/>
        </authorList>
    </citation>
    <scope>NUCLEOTIDE SEQUENCE [LARGE SCALE GENOMIC DNA]</scope>
</reference>
<dbReference type="InParanoid" id="L9JTJ9"/>
<organism evidence="2 3">
    <name type="scientific">Tupaia chinensis</name>
    <name type="common">Chinese tree shrew</name>
    <name type="synonym">Tupaia belangeri chinensis</name>
    <dbReference type="NCBI Taxonomy" id="246437"/>
    <lineage>
        <taxon>Eukaryota</taxon>
        <taxon>Metazoa</taxon>
        <taxon>Chordata</taxon>
        <taxon>Craniata</taxon>
        <taxon>Vertebrata</taxon>
        <taxon>Euteleostomi</taxon>
        <taxon>Mammalia</taxon>
        <taxon>Eutheria</taxon>
        <taxon>Euarchontoglires</taxon>
        <taxon>Scandentia</taxon>
        <taxon>Tupaiidae</taxon>
        <taxon>Tupaia</taxon>
    </lineage>
</organism>
<dbReference type="GO" id="GO:0003723">
    <property type="term" value="F:RNA binding"/>
    <property type="evidence" value="ECO:0007669"/>
    <property type="project" value="InterPro"/>
</dbReference>
<dbReference type="AlphaFoldDB" id="L9JTJ9"/>